<sequence length="321" mass="35093">MLFRLRIIPILLVGLGVALMVGAGVAPRFLLGDGRLPLDLEETTWTMEDPQGRYGEETVPVTRQLHLELQGPADEESVGVRVGDTLRAGDEESDFENLVTAETWSYTMNRLSGEPEGPMSLRSIMGLPSTEVEGAGHWLKFPADVGQHSYDVFDPALRDVAPAEYVGEEEIAGRTVYVFEQTVAPTNLAEAYADLRNTKVIAEEGEDPVRAFLHHSASRRISVDQISGFVVGMDEKVDNYYADAEGQRLEDGVSYDARMAPERVDAMAGQLNAVFSQEQSRAVTIGVIVLGAILAVGGLVWLILAFRSARRAEREDGEVAE</sequence>
<dbReference type="AlphaFoldDB" id="A0A1H1SWS2"/>
<dbReference type="EMBL" id="LT629765">
    <property type="protein sequence ID" value="SDS52432.1"/>
    <property type="molecule type" value="Genomic_DNA"/>
</dbReference>
<evidence type="ECO:0000256" key="1">
    <source>
        <dbReference type="SAM" id="Phobius"/>
    </source>
</evidence>
<dbReference type="Pfam" id="PF11271">
    <property type="entry name" value="PorA"/>
    <property type="match status" value="1"/>
</dbReference>
<evidence type="ECO:0000313" key="3">
    <source>
        <dbReference type="Proteomes" id="UP000182237"/>
    </source>
</evidence>
<dbReference type="eggNOG" id="ENOG5031SFZ">
    <property type="taxonomic scope" value="Bacteria"/>
</dbReference>
<reference evidence="2 3" key="1">
    <citation type="submission" date="2016-10" db="EMBL/GenBank/DDBJ databases">
        <authorList>
            <person name="de Groot N.N."/>
        </authorList>
    </citation>
    <scope>NUCLEOTIDE SEQUENCE [LARGE SCALE GENOMIC DNA]</scope>
    <source>
        <strain evidence="2 3">DSM 45434</strain>
    </source>
</reference>
<keyword evidence="1" id="KW-0812">Transmembrane</keyword>
<dbReference type="Proteomes" id="UP000182237">
    <property type="component" value="Chromosome I"/>
</dbReference>
<feature type="transmembrane region" description="Helical" evidence="1">
    <location>
        <begin position="282"/>
        <end position="304"/>
    </location>
</feature>
<dbReference type="OrthoDB" id="153031at2"/>
<keyword evidence="1" id="KW-1133">Transmembrane helix</keyword>
<name>A0A1H1SWS2_9CORY</name>
<dbReference type="InterPro" id="IPR021424">
    <property type="entry name" value="PorA"/>
</dbReference>
<dbReference type="STRING" id="1203190.GCA_000312345_01078"/>
<protein>
    <recommendedName>
        <fullName evidence="4">DUF3068 domain-containing protein</fullName>
    </recommendedName>
</protein>
<proteinExistence type="predicted"/>
<keyword evidence="1" id="KW-0472">Membrane</keyword>
<evidence type="ECO:0000313" key="2">
    <source>
        <dbReference type="EMBL" id="SDS52432.1"/>
    </source>
</evidence>
<accession>A0A1H1SWS2</accession>
<keyword evidence="3" id="KW-1185">Reference proteome</keyword>
<gene>
    <name evidence="2" type="ORF">SAMN04488539_1842</name>
</gene>
<evidence type="ECO:0008006" key="4">
    <source>
        <dbReference type="Google" id="ProtNLM"/>
    </source>
</evidence>
<organism evidence="2 3">
    <name type="scientific">Corynebacterium timonense</name>
    <dbReference type="NCBI Taxonomy" id="441500"/>
    <lineage>
        <taxon>Bacteria</taxon>
        <taxon>Bacillati</taxon>
        <taxon>Actinomycetota</taxon>
        <taxon>Actinomycetes</taxon>
        <taxon>Mycobacteriales</taxon>
        <taxon>Corynebacteriaceae</taxon>
        <taxon>Corynebacterium</taxon>
    </lineage>
</organism>
<dbReference type="RefSeq" id="WP_019193913.1">
    <property type="nucleotide sequence ID" value="NZ_LT629765.1"/>
</dbReference>